<reference evidence="7" key="2">
    <citation type="journal article" date="2014" name="ISME J.">
        <title>Microbial stratification in low pH oxic and suboxic macroscopic growths along an acid mine drainage.</title>
        <authorList>
            <person name="Mendez-Garcia C."/>
            <person name="Mesa V."/>
            <person name="Sprenger R.R."/>
            <person name="Richter M."/>
            <person name="Diez M.S."/>
            <person name="Solano J."/>
            <person name="Bargiela R."/>
            <person name="Golyshina O.V."/>
            <person name="Manteca A."/>
            <person name="Ramos J.L."/>
            <person name="Gallego J.R."/>
            <person name="Llorente I."/>
            <person name="Martins Dos Santos V.A."/>
            <person name="Jensen O.N."/>
            <person name="Pelaez A.I."/>
            <person name="Sanchez J."/>
            <person name="Ferrer M."/>
        </authorList>
    </citation>
    <scope>NUCLEOTIDE SEQUENCE</scope>
</reference>
<dbReference type="PANTHER" id="PTHR37422">
    <property type="entry name" value="TEICHURONIC ACID BIOSYNTHESIS PROTEIN TUAE"/>
    <property type="match status" value="1"/>
</dbReference>
<organism evidence="7">
    <name type="scientific">mine drainage metagenome</name>
    <dbReference type="NCBI Taxonomy" id="410659"/>
    <lineage>
        <taxon>unclassified sequences</taxon>
        <taxon>metagenomes</taxon>
        <taxon>ecological metagenomes</taxon>
    </lineage>
</organism>
<gene>
    <name evidence="7" type="ORF">B1B_01396</name>
</gene>
<dbReference type="Pfam" id="PF04932">
    <property type="entry name" value="Wzy_C"/>
    <property type="match status" value="1"/>
</dbReference>
<comment type="caution">
    <text evidence="7">The sequence shown here is derived from an EMBL/GenBank/DDBJ whole genome shotgun (WGS) entry which is preliminary data.</text>
</comment>
<protein>
    <submittedName>
        <fullName evidence="7">O-antigen ligase-related protein</fullName>
    </submittedName>
</protein>
<feature type="transmembrane region" description="Helical" evidence="5">
    <location>
        <begin position="163"/>
        <end position="182"/>
    </location>
</feature>
<dbReference type="GO" id="GO:0016020">
    <property type="term" value="C:membrane"/>
    <property type="evidence" value="ECO:0007669"/>
    <property type="project" value="UniProtKB-SubCell"/>
</dbReference>
<keyword evidence="2 5" id="KW-0812">Transmembrane</keyword>
<evidence type="ECO:0000256" key="3">
    <source>
        <dbReference type="ARBA" id="ARBA00022989"/>
    </source>
</evidence>
<dbReference type="AlphaFoldDB" id="T1BV53"/>
<comment type="subcellular location">
    <subcellularLocation>
        <location evidence="1">Membrane</location>
        <topology evidence="1">Multi-pass membrane protein</topology>
    </subcellularLocation>
</comment>
<keyword evidence="7" id="KW-0436">Ligase</keyword>
<keyword evidence="4 5" id="KW-0472">Membrane</keyword>
<evidence type="ECO:0000256" key="2">
    <source>
        <dbReference type="ARBA" id="ARBA00022692"/>
    </source>
</evidence>
<evidence type="ECO:0000256" key="5">
    <source>
        <dbReference type="SAM" id="Phobius"/>
    </source>
</evidence>
<dbReference type="GO" id="GO:0016874">
    <property type="term" value="F:ligase activity"/>
    <property type="evidence" value="ECO:0007669"/>
    <property type="project" value="UniProtKB-KW"/>
</dbReference>
<feature type="domain" description="O-antigen ligase-related" evidence="6">
    <location>
        <begin position="98"/>
        <end position="171"/>
    </location>
</feature>
<dbReference type="InterPro" id="IPR051533">
    <property type="entry name" value="WaaL-like"/>
</dbReference>
<evidence type="ECO:0000256" key="1">
    <source>
        <dbReference type="ARBA" id="ARBA00004141"/>
    </source>
</evidence>
<reference evidence="7" key="1">
    <citation type="submission" date="2013-08" db="EMBL/GenBank/DDBJ databases">
        <authorList>
            <person name="Mendez C."/>
            <person name="Richter M."/>
            <person name="Ferrer M."/>
            <person name="Sanchez J."/>
        </authorList>
    </citation>
    <scope>NUCLEOTIDE SEQUENCE</scope>
</reference>
<evidence type="ECO:0000259" key="6">
    <source>
        <dbReference type="Pfam" id="PF04932"/>
    </source>
</evidence>
<name>T1BV53_9ZZZZ</name>
<dbReference type="EMBL" id="AUZY01000963">
    <property type="protein sequence ID" value="EQD76856.1"/>
    <property type="molecule type" value="Genomic_DNA"/>
</dbReference>
<sequence length="243" mass="26947">MALDNASRHETARIALPQLEPVGEGEWPVEMLVRGRGRLSAGYGSEANREFRESVFAPVRVVLNKPGQRPWIEIPPASHLEVIPIQLYPGQYSDYPLETSLGLRLAMWRAAWRMFLEHPLLGVGTGAYRDTADAWVRSGDLIRNAADYDHPHQDLLNTLASQGLLGVVFLLAVYLLPLGAFFRACQSPDRDRAAFGFAGCLLVTGMIIGGLTETLFIHSAVITWYTVLISVLYSGTMRKRQSP</sequence>
<dbReference type="PANTHER" id="PTHR37422:SF23">
    <property type="entry name" value="TEICHURONIC ACID BIOSYNTHESIS PROTEIN TUAE"/>
    <property type="match status" value="1"/>
</dbReference>
<feature type="transmembrane region" description="Helical" evidence="5">
    <location>
        <begin position="194"/>
        <end position="211"/>
    </location>
</feature>
<proteinExistence type="predicted"/>
<keyword evidence="3 5" id="KW-1133">Transmembrane helix</keyword>
<evidence type="ECO:0000313" key="7">
    <source>
        <dbReference type="EMBL" id="EQD76856.1"/>
    </source>
</evidence>
<feature type="transmembrane region" description="Helical" evidence="5">
    <location>
        <begin position="217"/>
        <end position="235"/>
    </location>
</feature>
<dbReference type="InterPro" id="IPR007016">
    <property type="entry name" value="O-antigen_ligase-rel_domated"/>
</dbReference>
<evidence type="ECO:0000256" key="4">
    <source>
        <dbReference type="ARBA" id="ARBA00023136"/>
    </source>
</evidence>
<accession>T1BV53</accession>